<feature type="compositionally biased region" description="Polar residues" evidence="5">
    <location>
        <begin position="47"/>
        <end position="60"/>
    </location>
</feature>
<dbReference type="SUPFAM" id="SSF51905">
    <property type="entry name" value="FAD/NAD(P)-binding domain"/>
    <property type="match status" value="1"/>
</dbReference>
<feature type="domain" description="FAD-binding" evidence="7">
    <location>
        <begin position="82"/>
        <end position="402"/>
    </location>
</feature>
<feature type="compositionally biased region" description="Basic and acidic residues" evidence="5">
    <location>
        <begin position="67"/>
        <end position="77"/>
    </location>
</feature>
<dbReference type="PANTHER" id="PTHR47356">
    <property type="entry name" value="FAD-DEPENDENT MONOOXYGENASE ASQG-RELATED"/>
    <property type="match status" value="1"/>
</dbReference>
<evidence type="ECO:0000259" key="7">
    <source>
        <dbReference type="Pfam" id="PF01494"/>
    </source>
</evidence>
<comment type="similarity">
    <text evidence="1">Belongs to the paxM FAD-dependent monooxygenase family.</text>
</comment>
<feature type="region of interest" description="Disordered" evidence="5">
    <location>
        <begin position="42"/>
        <end position="77"/>
    </location>
</feature>
<feature type="transmembrane region" description="Helical" evidence="6">
    <location>
        <begin position="670"/>
        <end position="688"/>
    </location>
</feature>
<feature type="transmembrane region" description="Helical" evidence="6">
    <location>
        <begin position="824"/>
        <end position="850"/>
    </location>
</feature>
<keyword evidence="8" id="KW-0503">Monooxygenase</keyword>
<dbReference type="GO" id="GO:0071949">
    <property type="term" value="F:FAD binding"/>
    <property type="evidence" value="ECO:0007669"/>
    <property type="project" value="InterPro"/>
</dbReference>
<dbReference type="OrthoDB" id="10029326at2759"/>
<evidence type="ECO:0000256" key="6">
    <source>
        <dbReference type="SAM" id="Phobius"/>
    </source>
</evidence>
<proteinExistence type="inferred from homology"/>
<keyword evidence="4" id="KW-0560">Oxidoreductase</keyword>
<sequence>MGLPPPQCYSRRRGNRRLTQEAHASDMKLRIDAWFQASQTHRKPVSSLASSTERTANNEFLSPIDTPPDRGRMDKQRPRKDFRVIIVGGSIAGLTLAHALRKYNIDYVVLESRGEIAPQVGASIGLLPSGCGILDQLGVFEDIRKEIEPLKSTKHWTQAGKMIAETEGPVIMHERHGYPVSFLDRQKVLAVLYDHLAQDKSKVFPNTKAVRVEHTATSAVVHCADGSQWTGDVVVGADGVYSRIRTREKDEMISVYSCVFGISTATKGLNAGDMHRTFSKDFSTLTIVGKNDRVFWFFFAKMDRKYTLGNIPRFTPEEQKKHVSKYLHINITRDVLFRDVYDNVVSTAYVPLEEAFYLHWTWDRMACIGDSIHKMTPNMGQGGNTAIESAASLANCFKKFIDATPDSSYNMSDLRGALSAWAVARKPRAKDIWANANNLARLEAWATLRHKLTTYYLLPYMNRTLIDRACATFIGTEVLEYLPIPRVSQECPIPADRRYRNVQQDSSWKRLLWSVPLVVCFVGACVAMDIEPLETHAQPLISRGSFESVNGEVVPLLRPIFHKEILDTILGRLVTCFLPPISGSDPISRSQMLSFLTDLGPLYGIWLLESYRQTHSWAGVLLPVVMGIAFQLRGIGKVAPVYFLLDFLQSPLQGLLVANHASIRLSAAKTLLPALMLAYYLPLWASFSAPMLLDKQLSNIVWQFFPLLVPVAQIPLLTAVRTLPSSAPASKSRRPDIPYIRLVIILLTVISAAVFSYVCLTAPEKVSLADIFLPSIAYAGPVDSFAAAIRRFLQYDQVFAMASGLIWVLLSFRDLQVYGINISLFKVGLVLAVTAVVLGPGAAFAIGWAWREEYLADIRG</sequence>
<evidence type="ECO:0000313" key="9">
    <source>
        <dbReference type="Proteomes" id="UP000452235"/>
    </source>
</evidence>
<keyword evidence="6" id="KW-0812">Transmembrane</keyword>
<comment type="caution">
    <text evidence="8">The sequence shown here is derived from an EMBL/GenBank/DDBJ whole genome shotgun (WGS) entry which is preliminary data.</text>
</comment>
<feature type="transmembrane region" description="Helical" evidence="6">
    <location>
        <begin position="700"/>
        <end position="718"/>
    </location>
</feature>
<gene>
    <name evidence="8" type="ORF">ATEIFO6365_0005043300</name>
</gene>
<feature type="transmembrane region" description="Helical" evidence="6">
    <location>
        <begin position="739"/>
        <end position="758"/>
    </location>
</feature>
<accession>A0A5M3Z2U8</accession>
<dbReference type="InterPro" id="IPR002938">
    <property type="entry name" value="FAD-bd"/>
</dbReference>
<feature type="region of interest" description="Disordered" evidence="5">
    <location>
        <begin position="1"/>
        <end position="22"/>
    </location>
</feature>
<dbReference type="Pfam" id="PF01494">
    <property type="entry name" value="FAD_binding_3"/>
    <property type="match status" value="1"/>
</dbReference>
<reference evidence="8 9" key="1">
    <citation type="submission" date="2020-01" db="EMBL/GenBank/DDBJ databases">
        <title>Aspergillus terreus IFO 6365 whole genome shotgun sequence.</title>
        <authorList>
            <person name="Kanamasa S."/>
            <person name="Takahashi H."/>
        </authorList>
    </citation>
    <scope>NUCLEOTIDE SEQUENCE [LARGE SCALE GENOMIC DNA]</scope>
    <source>
        <strain evidence="8 9">IFO 6365</strain>
    </source>
</reference>
<evidence type="ECO:0000256" key="5">
    <source>
        <dbReference type="SAM" id="MobiDB-lite"/>
    </source>
</evidence>
<evidence type="ECO:0000256" key="4">
    <source>
        <dbReference type="ARBA" id="ARBA00023002"/>
    </source>
</evidence>
<evidence type="ECO:0000256" key="2">
    <source>
        <dbReference type="ARBA" id="ARBA00022630"/>
    </source>
</evidence>
<dbReference type="InterPro" id="IPR050562">
    <property type="entry name" value="FAD_mOase_fung"/>
</dbReference>
<keyword evidence="6" id="KW-1133">Transmembrane helix</keyword>
<protein>
    <submittedName>
        <fullName evidence="8">Monooxygenase</fullName>
    </submittedName>
</protein>
<organism evidence="8 9">
    <name type="scientific">Aspergillus terreus</name>
    <dbReference type="NCBI Taxonomy" id="33178"/>
    <lineage>
        <taxon>Eukaryota</taxon>
        <taxon>Fungi</taxon>
        <taxon>Dikarya</taxon>
        <taxon>Ascomycota</taxon>
        <taxon>Pezizomycotina</taxon>
        <taxon>Eurotiomycetes</taxon>
        <taxon>Eurotiomycetidae</taxon>
        <taxon>Eurotiales</taxon>
        <taxon>Aspergillaceae</taxon>
        <taxon>Aspergillus</taxon>
        <taxon>Aspergillus subgen. Circumdati</taxon>
    </lineage>
</organism>
<dbReference type="PANTHER" id="PTHR47356:SF2">
    <property type="entry name" value="FAD-BINDING DOMAIN-CONTAINING PROTEIN-RELATED"/>
    <property type="match status" value="1"/>
</dbReference>
<dbReference type="GO" id="GO:0004497">
    <property type="term" value="F:monooxygenase activity"/>
    <property type="evidence" value="ECO:0007669"/>
    <property type="project" value="UniProtKB-KW"/>
</dbReference>
<keyword evidence="6" id="KW-0472">Membrane</keyword>
<dbReference type="Gene3D" id="3.50.50.60">
    <property type="entry name" value="FAD/NAD(P)-binding domain"/>
    <property type="match status" value="1"/>
</dbReference>
<dbReference type="EMBL" id="BLJY01000005">
    <property type="protein sequence ID" value="GFF16243.1"/>
    <property type="molecule type" value="Genomic_DNA"/>
</dbReference>
<dbReference type="VEuPathDB" id="FungiDB:ATEG_05366"/>
<evidence type="ECO:0000256" key="1">
    <source>
        <dbReference type="ARBA" id="ARBA00007992"/>
    </source>
</evidence>
<evidence type="ECO:0000313" key="8">
    <source>
        <dbReference type="EMBL" id="GFF16243.1"/>
    </source>
</evidence>
<dbReference type="PRINTS" id="PR00420">
    <property type="entry name" value="RNGMNOXGNASE"/>
</dbReference>
<name>A0A5M3Z2U8_ASPTE</name>
<dbReference type="InterPro" id="IPR036188">
    <property type="entry name" value="FAD/NAD-bd_sf"/>
</dbReference>
<evidence type="ECO:0000256" key="3">
    <source>
        <dbReference type="ARBA" id="ARBA00022827"/>
    </source>
</evidence>
<keyword evidence="9" id="KW-1185">Reference proteome</keyword>
<dbReference type="Proteomes" id="UP000452235">
    <property type="component" value="Unassembled WGS sequence"/>
</dbReference>
<keyword evidence="2" id="KW-0285">Flavoprotein</keyword>
<keyword evidence="3" id="KW-0274">FAD</keyword>
<feature type="transmembrane region" description="Helical" evidence="6">
    <location>
        <begin position="792"/>
        <end position="812"/>
    </location>
</feature>
<dbReference type="AlphaFoldDB" id="A0A5M3Z2U8"/>